<dbReference type="Pfam" id="PF00480">
    <property type="entry name" value="ROK"/>
    <property type="match status" value="1"/>
</dbReference>
<keyword evidence="4" id="KW-0862">Zinc</keyword>
<gene>
    <name evidence="8" type="ORF">JOC27_002078</name>
</gene>
<evidence type="ECO:0000256" key="6">
    <source>
        <dbReference type="ARBA" id="ARBA00038887"/>
    </source>
</evidence>
<dbReference type="GO" id="GO:0008865">
    <property type="term" value="F:fructokinase activity"/>
    <property type="evidence" value="ECO:0007669"/>
    <property type="project" value="UniProtKB-EC"/>
</dbReference>
<evidence type="ECO:0000256" key="7">
    <source>
        <dbReference type="ARBA" id="ARBA00048451"/>
    </source>
</evidence>
<dbReference type="PANTHER" id="PTHR42742">
    <property type="entry name" value="TRANSCRIPTIONAL REPRESSOR MPRA"/>
    <property type="match status" value="1"/>
</dbReference>
<keyword evidence="3" id="KW-0479">Metal-binding</keyword>
<evidence type="ECO:0000256" key="2">
    <source>
        <dbReference type="ARBA" id="ARBA00006479"/>
    </source>
</evidence>
<keyword evidence="5" id="KW-0460">Magnesium</keyword>
<evidence type="ECO:0000256" key="5">
    <source>
        <dbReference type="ARBA" id="ARBA00022842"/>
    </source>
</evidence>
<comment type="caution">
    <text evidence="8">The sequence shown here is derived from an EMBL/GenBank/DDBJ whole genome shotgun (WGS) entry which is preliminary data.</text>
</comment>
<dbReference type="EMBL" id="JAFBEV010000020">
    <property type="protein sequence ID" value="MBM7658616.1"/>
    <property type="molecule type" value="Genomic_DNA"/>
</dbReference>
<comment type="similarity">
    <text evidence="2">Belongs to the ROK (NagC/XylR) family.</text>
</comment>
<sequence length="297" mass="31883">MYLGGLEAGDTNFVCAVGDADGNVLVRERIPTADPQTTMAQVIRFFENFKIVSIGVGTFGSIDLNKESATYGSITASPKRGWAHYPLFKSLSEAVGVPMGITTNGNAAALGELHKGAAQGLDGCLYMTVGTGISAGLIMENQFLHGLTHPEMGHILLRRHPKDAFQGLCPQHRDCLEGLASGPAIEARWGKKLTSLDDDHLAWSIEATYLAQALMHYALIISPKRIILGGAVMKQNQLFPLIRTQLQQLLAGSIDCAELKDQIDSYVVPPALGENAGIIGALILGRETYRQRSGKIA</sequence>
<protein>
    <recommendedName>
        <fullName evidence="6">fructokinase</fullName>
        <ecNumber evidence="6">2.7.1.4</ecNumber>
    </recommendedName>
</protein>
<dbReference type="InterPro" id="IPR051804">
    <property type="entry name" value="Carb_Metab_Reg_Kinase/Isom"/>
</dbReference>
<dbReference type="Proteomes" id="UP000823201">
    <property type="component" value="Unassembled WGS sequence"/>
</dbReference>
<organism evidence="8 9">
    <name type="scientific">Sporolactobacillus spathodeae</name>
    <dbReference type="NCBI Taxonomy" id="1465502"/>
    <lineage>
        <taxon>Bacteria</taxon>
        <taxon>Bacillati</taxon>
        <taxon>Bacillota</taxon>
        <taxon>Bacilli</taxon>
        <taxon>Bacillales</taxon>
        <taxon>Sporolactobacillaceae</taxon>
        <taxon>Sporolactobacillus</taxon>
    </lineage>
</organism>
<dbReference type="InterPro" id="IPR000600">
    <property type="entry name" value="ROK"/>
</dbReference>
<evidence type="ECO:0000256" key="4">
    <source>
        <dbReference type="ARBA" id="ARBA00022833"/>
    </source>
</evidence>
<dbReference type="EC" id="2.7.1.4" evidence="6"/>
<dbReference type="InterPro" id="IPR043129">
    <property type="entry name" value="ATPase_NBD"/>
</dbReference>
<reference evidence="8 9" key="1">
    <citation type="submission" date="2021-01" db="EMBL/GenBank/DDBJ databases">
        <title>Genomic Encyclopedia of Type Strains, Phase IV (KMG-IV): sequencing the most valuable type-strain genomes for metagenomic binning, comparative biology and taxonomic classification.</title>
        <authorList>
            <person name="Goeker M."/>
        </authorList>
    </citation>
    <scope>NUCLEOTIDE SEQUENCE [LARGE SCALE GENOMIC DNA]</scope>
    <source>
        <strain evidence="8 9">DSM 100968</strain>
    </source>
</reference>
<evidence type="ECO:0000313" key="8">
    <source>
        <dbReference type="EMBL" id="MBM7658616.1"/>
    </source>
</evidence>
<name>A0ABS2QAH8_9BACL</name>
<comment type="cofactor">
    <cofactor evidence="1">
        <name>Mg(2+)</name>
        <dbReference type="ChEBI" id="CHEBI:18420"/>
    </cofactor>
</comment>
<keyword evidence="8" id="KW-0808">Transferase</keyword>
<comment type="catalytic activity">
    <reaction evidence="7">
        <text>D-fructose + ATP = D-fructose 6-phosphate + ADP + H(+)</text>
        <dbReference type="Rhea" id="RHEA:16125"/>
        <dbReference type="ChEBI" id="CHEBI:15378"/>
        <dbReference type="ChEBI" id="CHEBI:30616"/>
        <dbReference type="ChEBI" id="CHEBI:37721"/>
        <dbReference type="ChEBI" id="CHEBI:61527"/>
        <dbReference type="ChEBI" id="CHEBI:456216"/>
        <dbReference type="EC" id="2.7.1.4"/>
    </reaction>
</comment>
<evidence type="ECO:0000313" key="9">
    <source>
        <dbReference type="Proteomes" id="UP000823201"/>
    </source>
</evidence>
<dbReference type="SUPFAM" id="SSF53067">
    <property type="entry name" value="Actin-like ATPase domain"/>
    <property type="match status" value="1"/>
</dbReference>
<proteinExistence type="inferred from homology"/>
<dbReference type="Gene3D" id="3.30.420.40">
    <property type="match status" value="2"/>
</dbReference>
<evidence type="ECO:0000256" key="1">
    <source>
        <dbReference type="ARBA" id="ARBA00001946"/>
    </source>
</evidence>
<keyword evidence="9" id="KW-1185">Reference proteome</keyword>
<dbReference type="RefSeq" id="WP_205007172.1">
    <property type="nucleotide sequence ID" value="NZ_CBCRXA010000027.1"/>
</dbReference>
<evidence type="ECO:0000256" key="3">
    <source>
        <dbReference type="ARBA" id="ARBA00022723"/>
    </source>
</evidence>
<dbReference type="CDD" id="cd24067">
    <property type="entry name" value="ASKHA_NBD_ROK_BsFRK-like"/>
    <property type="match status" value="1"/>
</dbReference>
<accession>A0ABS2QAH8</accession>
<dbReference type="PANTHER" id="PTHR42742:SF3">
    <property type="entry name" value="FRUCTOKINASE"/>
    <property type="match status" value="1"/>
</dbReference>